<dbReference type="AlphaFoldDB" id="A0ABD1UT08"/>
<feature type="compositionally biased region" description="Basic residues" evidence="1">
    <location>
        <begin position="1"/>
        <end position="14"/>
    </location>
</feature>
<dbReference type="EMBL" id="JBFOLK010000003">
    <property type="protein sequence ID" value="KAL2527568.1"/>
    <property type="molecule type" value="Genomic_DNA"/>
</dbReference>
<evidence type="ECO:0000256" key="1">
    <source>
        <dbReference type="SAM" id="MobiDB-lite"/>
    </source>
</evidence>
<accession>A0ABD1UT08</accession>
<evidence type="ECO:0000313" key="3">
    <source>
        <dbReference type="Proteomes" id="UP001604336"/>
    </source>
</evidence>
<dbReference type="PANTHER" id="PTHR33443:SF30">
    <property type="entry name" value="SARCOSINE DEHYDROGENASE-2C PROTEIN"/>
    <property type="match status" value="1"/>
</dbReference>
<protein>
    <submittedName>
        <fullName evidence="2">Uncharacterized protein</fullName>
    </submittedName>
</protein>
<sequence>MGGRGSGRKPKRKFSPIEEKKEMIEIDDSYPSPVSEVTGTPLRSIVCVRNREHIKNFEKTEECFILEFDPNDSLDILEFSVSKNTESGDYPDLHVLSEKGQVACRDYPHPRHNCVKYPFEKTPHVSHCELCYCYVCDLAAPCKKWDGASGHCHALNNESWNNERTLKRQLDMMVKSTG</sequence>
<name>A0ABD1UT08_9LAMI</name>
<gene>
    <name evidence="2" type="ORF">Adt_12622</name>
</gene>
<evidence type="ECO:0000313" key="2">
    <source>
        <dbReference type="EMBL" id="KAL2527568.1"/>
    </source>
</evidence>
<proteinExistence type="predicted"/>
<reference evidence="3" key="1">
    <citation type="submission" date="2024-07" db="EMBL/GenBank/DDBJ databases">
        <title>Two chromosome-level genome assemblies of Korean endemic species Abeliophyllum distichum and Forsythia ovata (Oleaceae).</title>
        <authorList>
            <person name="Jang H."/>
        </authorList>
    </citation>
    <scope>NUCLEOTIDE SEQUENCE [LARGE SCALE GENOMIC DNA]</scope>
</reference>
<feature type="region of interest" description="Disordered" evidence="1">
    <location>
        <begin position="1"/>
        <end position="22"/>
    </location>
</feature>
<organism evidence="2 3">
    <name type="scientific">Abeliophyllum distichum</name>
    <dbReference type="NCBI Taxonomy" id="126358"/>
    <lineage>
        <taxon>Eukaryota</taxon>
        <taxon>Viridiplantae</taxon>
        <taxon>Streptophyta</taxon>
        <taxon>Embryophyta</taxon>
        <taxon>Tracheophyta</taxon>
        <taxon>Spermatophyta</taxon>
        <taxon>Magnoliopsida</taxon>
        <taxon>eudicotyledons</taxon>
        <taxon>Gunneridae</taxon>
        <taxon>Pentapetalae</taxon>
        <taxon>asterids</taxon>
        <taxon>lamiids</taxon>
        <taxon>Lamiales</taxon>
        <taxon>Oleaceae</taxon>
        <taxon>Forsythieae</taxon>
        <taxon>Abeliophyllum</taxon>
    </lineage>
</organism>
<dbReference type="InterPro" id="IPR053234">
    <property type="entry name" value="RPM1_Interactor"/>
</dbReference>
<dbReference type="PANTHER" id="PTHR33443">
    <property type="entry name" value="ZGC:112980"/>
    <property type="match status" value="1"/>
</dbReference>
<comment type="caution">
    <text evidence="2">The sequence shown here is derived from an EMBL/GenBank/DDBJ whole genome shotgun (WGS) entry which is preliminary data.</text>
</comment>
<keyword evidence="3" id="KW-1185">Reference proteome</keyword>
<dbReference type="Proteomes" id="UP001604336">
    <property type="component" value="Unassembled WGS sequence"/>
</dbReference>